<keyword evidence="1" id="KW-1133">Transmembrane helix</keyword>
<keyword evidence="3" id="KW-1185">Reference proteome</keyword>
<gene>
    <name evidence="2" type="ORF">BpHYR1_052311</name>
</gene>
<dbReference type="Proteomes" id="UP000276133">
    <property type="component" value="Unassembled WGS sequence"/>
</dbReference>
<evidence type="ECO:0000256" key="1">
    <source>
        <dbReference type="SAM" id="Phobius"/>
    </source>
</evidence>
<sequence length="162" mass="19679">MNSLKSTKNSKQRFLLLLNYLIYVSLKIKAYFSKFNNFLQTGIKLEVFGKYFGLRNKNRIRKIDLKLLEHFRTCLPHYFDYMKTKKEFFRIKIEDSFYNKFKISFHKIKSYQEELLNFILFYRITNCLLIRCLLSIVDAQFANNIRTAYCINARTNEELLQF</sequence>
<dbReference type="AlphaFoldDB" id="A0A3M7T3N2"/>
<protein>
    <submittedName>
        <fullName evidence="2">Uncharacterized protein</fullName>
    </submittedName>
</protein>
<keyword evidence="1" id="KW-0472">Membrane</keyword>
<evidence type="ECO:0000313" key="3">
    <source>
        <dbReference type="Proteomes" id="UP000276133"/>
    </source>
</evidence>
<organism evidence="2 3">
    <name type="scientific">Brachionus plicatilis</name>
    <name type="common">Marine rotifer</name>
    <name type="synonym">Brachionus muelleri</name>
    <dbReference type="NCBI Taxonomy" id="10195"/>
    <lineage>
        <taxon>Eukaryota</taxon>
        <taxon>Metazoa</taxon>
        <taxon>Spiralia</taxon>
        <taxon>Gnathifera</taxon>
        <taxon>Rotifera</taxon>
        <taxon>Eurotatoria</taxon>
        <taxon>Monogononta</taxon>
        <taxon>Pseudotrocha</taxon>
        <taxon>Ploima</taxon>
        <taxon>Brachionidae</taxon>
        <taxon>Brachionus</taxon>
    </lineage>
</organism>
<feature type="transmembrane region" description="Helical" evidence="1">
    <location>
        <begin position="14"/>
        <end position="32"/>
    </location>
</feature>
<accession>A0A3M7T3N2</accession>
<reference evidence="2 3" key="1">
    <citation type="journal article" date="2018" name="Sci. Rep.">
        <title>Genomic signatures of local adaptation to the degree of environmental predictability in rotifers.</title>
        <authorList>
            <person name="Franch-Gras L."/>
            <person name="Hahn C."/>
            <person name="Garcia-Roger E.M."/>
            <person name="Carmona M.J."/>
            <person name="Serra M."/>
            <person name="Gomez A."/>
        </authorList>
    </citation>
    <scope>NUCLEOTIDE SEQUENCE [LARGE SCALE GENOMIC DNA]</scope>
    <source>
        <strain evidence="2">HYR1</strain>
    </source>
</reference>
<name>A0A3M7T3N2_BRAPC</name>
<keyword evidence="1" id="KW-0812">Transmembrane</keyword>
<comment type="caution">
    <text evidence="2">The sequence shown here is derived from an EMBL/GenBank/DDBJ whole genome shotgun (WGS) entry which is preliminary data.</text>
</comment>
<evidence type="ECO:0000313" key="2">
    <source>
        <dbReference type="EMBL" id="RNA42438.1"/>
    </source>
</evidence>
<dbReference type="EMBL" id="REGN01000366">
    <property type="protein sequence ID" value="RNA42438.1"/>
    <property type="molecule type" value="Genomic_DNA"/>
</dbReference>
<proteinExistence type="predicted"/>